<accession>A0ACC3SRE7</accession>
<organism evidence="1 2">
    <name type="scientific">Zalaria obscura</name>
    <dbReference type="NCBI Taxonomy" id="2024903"/>
    <lineage>
        <taxon>Eukaryota</taxon>
        <taxon>Fungi</taxon>
        <taxon>Dikarya</taxon>
        <taxon>Ascomycota</taxon>
        <taxon>Pezizomycotina</taxon>
        <taxon>Dothideomycetes</taxon>
        <taxon>Dothideomycetidae</taxon>
        <taxon>Dothideales</taxon>
        <taxon>Zalariaceae</taxon>
        <taxon>Zalaria</taxon>
    </lineage>
</organism>
<evidence type="ECO:0000313" key="1">
    <source>
        <dbReference type="EMBL" id="KAK8222142.1"/>
    </source>
</evidence>
<keyword evidence="2" id="KW-1185">Reference proteome</keyword>
<name>A0ACC3SRE7_9PEZI</name>
<reference evidence="1" key="1">
    <citation type="submission" date="2024-02" db="EMBL/GenBank/DDBJ databases">
        <title>Metagenome Assembled Genome of Zalaria obscura JY119.</title>
        <authorList>
            <person name="Vighnesh L."/>
            <person name="Jagadeeshwari U."/>
            <person name="Venkata Ramana C."/>
            <person name="Sasikala C."/>
        </authorList>
    </citation>
    <scope>NUCLEOTIDE SEQUENCE</scope>
    <source>
        <strain evidence="1">JY119</strain>
    </source>
</reference>
<proteinExistence type="predicted"/>
<sequence length="617" mass="67729">MAALNLANLALDGGDPRDEKKNPAQFTLDHGHEGDLQAGTFSIEAYQVHNDPSVLFEEYLHYASITRAEEREYEGTIIKRKEPFSLGGIIKNRFSKGHVHEVNAGTVATEGNHNDMSTVTDREWKQASRAARTASWGTVFFLITTDILGPSGAPWAFSNTGYGPGVALYTVFGLMASISGWYVWNVYMYMDSDRYPLRDFGQAFFRVFGQKMRHFINVLQSLQMFMLVAVLVLSLGGSVSQISIGKDGANGNGLCFIVCLLIIAILGMVLGQIRTLQRFGWLANFSVWTTIIVCFMAIGVSATSGPNYATMLGSFGGAGTPYGDTNFPDGTVESAIPIRKFAGSPPDGYASGGTGFLGTYQGINTIIYAYGGAMLFFNLLAEMRNPWDFWKGMLCADIFIYVAYMFFGLFQYSYQGQYTYNTAIQSINPYNYQTAGNILSIIGGLIAAALYGNIGIKVVYNNVFMELLGFPALTTKRGKLMWVLMVPAYWSLAFVMAGAVPELGDISSLVGAFCIGNFTYTFPALLKIGFEIKKGAMLPEEYFDETTKKYIRVDSGFKRWMRGYRKTWMLTSFNIFYFLGALVVCGLGCYSAIMALISAFSGGSVATSFSCTSPYAG</sequence>
<comment type="caution">
    <text evidence="1">The sequence shown here is derived from an EMBL/GenBank/DDBJ whole genome shotgun (WGS) entry which is preliminary data.</text>
</comment>
<evidence type="ECO:0000313" key="2">
    <source>
        <dbReference type="Proteomes" id="UP001320706"/>
    </source>
</evidence>
<protein>
    <submittedName>
        <fullName evidence="1">Uncharacterized protein</fullName>
    </submittedName>
</protein>
<dbReference type="EMBL" id="JAMKPW020000001">
    <property type="protein sequence ID" value="KAK8222142.1"/>
    <property type="molecule type" value="Genomic_DNA"/>
</dbReference>
<gene>
    <name evidence="1" type="ORF">M8818_000313</name>
</gene>
<dbReference type="Proteomes" id="UP001320706">
    <property type="component" value="Unassembled WGS sequence"/>
</dbReference>